<dbReference type="InParanoid" id="A0A0C2SIK1"/>
<name>A0A0C2SIK1_AMAMK</name>
<keyword evidence="2" id="KW-1185">Reference proteome</keyword>
<dbReference type="Proteomes" id="UP000054549">
    <property type="component" value="Unassembled WGS sequence"/>
</dbReference>
<evidence type="ECO:0000313" key="2">
    <source>
        <dbReference type="Proteomes" id="UP000054549"/>
    </source>
</evidence>
<dbReference type="STRING" id="946122.A0A0C2SIK1"/>
<keyword evidence="1" id="KW-0378">Hydrolase</keyword>
<reference evidence="1 2" key="1">
    <citation type="submission" date="2014-04" db="EMBL/GenBank/DDBJ databases">
        <title>Evolutionary Origins and Diversification of the Mycorrhizal Mutualists.</title>
        <authorList>
            <consortium name="DOE Joint Genome Institute"/>
            <consortium name="Mycorrhizal Genomics Consortium"/>
            <person name="Kohler A."/>
            <person name="Kuo A."/>
            <person name="Nagy L.G."/>
            <person name="Floudas D."/>
            <person name="Copeland A."/>
            <person name="Barry K.W."/>
            <person name="Cichocki N."/>
            <person name="Veneault-Fourrey C."/>
            <person name="LaButti K."/>
            <person name="Lindquist E.A."/>
            <person name="Lipzen A."/>
            <person name="Lundell T."/>
            <person name="Morin E."/>
            <person name="Murat C."/>
            <person name="Riley R."/>
            <person name="Ohm R."/>
            <person name="Sun H."/>
            <person name="Tunlid A."/>
            <person name="Henrissat B."/>
            <person name="Grigoriev I.V."/>
            <person name="Hibbett D.S."/>
            <person name="Martin F."/>
        </authorList>
    </citation>
    <scope>NUCLEOTIDE SEQUENCE [LARGE SCALE GENOMIC DNA]</scope>
    <source>
        <strain evidence="1 2">Koide BX008</strain>
    </source>
</reference>
<gene>
    <name evidence="1" type="ORF">M378DRAFT_93563</name>
</gene>
<dbReference type="OrthoDB" id="449263at2759"/>
<organism evidence="1 2">
    <name type="scientific">Amanita muscaria (strain Koide BX008)</name>
    <dbReference type="NCBI Taxonomy" id="946122"/>
    <lineage>
        <taxon>Eukaryota</taxon>
        <taxon>Fungi</taxon>
        <taxon>Dikarya</taxon>
        <taxon>Basidiomycota</taxon>
        <taxon>Agaricomycotina</taxon>
        <taxon>Agaricomycetes</taxon>
        <taxon>Agaricomycetidae</taxon>
        <taxon>Agaricales</taxon>
        <taxon>Pluteineae</taxon>
        <taxon>Amanitaceae</taxon>
        <taxon>Amanita</taxon>
    </lineage>
</organism>
<protein>
    <submittedName>
        <fullName evidence="1">Glycoside hydrolase family 92 protein</fullName>
    </submittedName>
</protein>
<dbReference type="EMBL" id="KN819308">
    <property type="protein sequence ID" value="KIL53774.1"/>
    <property type="molecule type" value="Genomic_DNA"/>
</dbReference>
<dbReference type="AlphaFoldDB" id="A0A0C2SIK1"/>
<dbReference type="HOGENOM" id="CLU_3031848_0_0_1"/>
<dbReference type="GO" id="GO:0016787">
    <property type="term" value="F:hydrolase activity"/>
    <property type="evidence" value="ECO:0007669"/>
    <property type="project" value="UniProtKB-KW"/>
</dbReference>
<proteinExistence type="predicted"/>
<accession>A0A0C2SIK1</accession>
<evidence type="ECO:0000313" key="1">
    <source>
        <dbReference type="EMBL" id="KIL53774.1"/>
    </source>
</evidence>
<sequence length="55" mass="6121">MWLKSWKNVDFEGRAGLSSVYDVSGKGWVAADLHSESASRTLDYACKSFLHCRPG</sequence>